<protein>
    <submittedName>
        <fullName evidence="5">Phosphonate metabolism transcriptional regulator PhnF</fullName>
    </submittedName>
</protein>
<dbReference type="PANTHER" id="PTHR44846:SF1">
    <property type="entry name" value="MANNOSYL-D-GLYCERATE TRANSPORT_METABOLISM SYSTEM REPRESSOR MNGR-RELATED"/>
    <property type="match status" value="1"/>
</dbReference>
<dbReference type="InterPro" id="IPR036388">
    <property type="entry name" value="WH-like_DNA-bd_sf"/>
</dbReference>
<evidence type="ECO:0000259" key="4">
    <source>
        <dbReference type="PROSITE" id="PS50949"/>
    </source>
</evidence>
<dbReference type="InterPro" id="IPR028978">
    <property type="entry name" value="Chorismate_lyase_/UTRA_dom_sf"/>
</dbReference>
<proteinExistence type="predicted"/>
<evidence type="ECO:0000256" key="2">
    <source>
        <dbReference type="ARBA" id="ARBA00023125"/>
    </source>
</evidence>
<dbReference type="NCBIfam" id="TIGR02325">
    <property type="entry name" value="C_P_lyase_phnF"/>
    <property type="match status" value="1"/>
</dbReference>
<dbReference type="InterPro" id="IPR036390">
    <property type="entry name" value="WH_DNA-bd_sf"/>
</dbReference>
<comment type="caution">
    <text evidence="5">The sequence shown here is derived from an EMBL/GenBank/DDBJ whole genome shotgun (WGS) entry which is preliminary data.</text>
</comment>
<dbReference type="Proteomes" id="UP000076400">
    <property type="component" value="Unassembled WGS sequence"/>
</dbReference>
<accession>A0A154W8I1</accession>
<evidence type="ECO:0000256" key="3">
    <source>
        <dbReference type="ARBA" id="ARBA00023163"/>
    </source>
</evidence>
<dbReference type="RefSeq" id="WP_067554312.1">
    <property type="nucleotide sequence ID" value="NZ_LPXN01000094.1"/>
</dbReference>
<dbReference type="GO" id="GO:0003700">
    <property type="term" value="F:DNA-binding transcription factor activity"/>
    <property type="evidence" value="ECO:0007669"/>
    <property type="project" value="InterPro"/>
</dbReference>
<dbReference type="InterPro" id="IPR050679">
    <property type="entry name" value="Bact_HTH_transcr_reg"/>
</dbReference>
<dbReference type="SMART" id="SM00866">
    <property type="entry name" value="UTRA"/>
    <property type="match status" value="1"/>
</dbReference>
<feature type="domain" description="HTH gntR-type" evidence="4">
    <location>
        <begin position="9"/>
        <end position="77"/>
    </location>
</feature>
<dbReference type="AlphaFoldDB" id="A0A154W8I1"/>
<reference evidence="5 6" key="1">
    <citation type="submission" date="2015-12" db="EMBL/GenBank/DDBJ databases">
        <title>Genome sequence of Oceanibaculum pacificum MCCC 1A02656.</title>
        <authorList>
            <person name="Lu L."/>
            <person name="Lai Q."/>
            <person name="Shao Z."/>
            <person name="Qian P."/>
        </authorList>
    </citation>
    <scope>NUCLEOTIDE SEQUENCE [LARGE SCALE GENOMIC DNA]</scope>
    <source>
        <strain evidence="5 6">MCCC 1A02656</strain>
    </source>
</reference>
<dbReference type="STRING" id="580166.AUP43_01325"/>
<dbReference type="Gene3D" id="1.10.10.10">
    <property type="entry name" value="Winged helix-like DNA-binding domain superfamily/Winged helix DNA-binding domain"/>
    <property type="match status" value="1"/>
</dbReference>
<dbReference type="PROSITE" id="PS50949">
    <property type="entry name" value="HTH_GNTR"/>
    <property type="match status" value="1"/>
</dbReference>
<dbReference type="InterPro" id="IPR011663">
    <property type="entry name" value="UTRA"/>
</dbReference>
<keyword evidence="2" id="KW-0238">DNA-binding</keyword>
<dbReference type="Pfam" id="PF07702">
    <property type="entry name" value="UTRA"/>
    <property type="match status" value="1"/>
</dbReference>
<dbReference type="SUPFAM" id="SSF46785">
    <property type="entry name" value="Winged helix' DNA-binding domain"/>
    <property type="match status" value="1"/>
</dbReference>
<dbReference type="Gene3D" id="3.40.1410.10">
    <property type="entry name" value="Chorismate lyase-like"/>
    <property type="match status" value="1"/>
</dbReference>
<gene>
    <name evidence="5" type="ORF">AUP43_01325</name>
</gene>
<dbReference type="InterPro" id="IPR000524">
    <property type="entry name" value="Tscrpt_reg_HTH_GntR"/>
</dbReference>
<dbReference type="InterPro" id="IPR012702">
    <property type="entry name" value="CP_lyase_PhnF"/>
</dbReference>
<dbReference type="Pfam" id="PF00392">
    <property type="entry name" value="GntR"/>
    <property type="match status" value="1"/>
</dbReference>
<evidence type="ECO:0000256" key="1">
    <source>
        <dbReference type="ARBA" id="ARBA00023015"/>
    </source>
</evidence>
<name>A0A154W8I1_9PROT</name>
<dbReference type="PRINTS" id="PR00035">
    <property type="entry name" value="HTHGNTR"/>
</dbReference>
<evidence type="ECO:0000313" key="5">
    <source>
        <dbReference type="EMBL" id="KZD09848.1"/>
    </source>
</evidence>
<organism evidence="5 6">
    <name type="scientific">Oceanibaculum pacificum</name>
    <dbReference type="NCBI Taxonomy" id="580166"/>
    <lineage>
        <taxon>Bacteria</taxon>
        <taxon>Pseudomonadati</taxon>
        <taxon>Pseudomonadota</taxon>
        <taxon>Alphaproteobacteria</taxon>
        <taxon>Rhodospirillales</taxon>
        <taxon>Oceanibaculaceae</taxon>
        <taxon>Oceanibaculum</taxon>
    </lineage>
</organism>
<dbReference type="SMART" id="SM00345">
    <property type="entry name" value="HTH_GNTR"/>
    <property type="match status" value="1"/>
</dbReference>
<dbReference type="CDD" id="cd07377">
    <property type="entry name" value="WHTH_GntR"/>
    <property type="match status" value="1"/>
</dbReference>
<dbReference type="GO" id="GO:0045892">
    <property type="term" value="P:negative regulation of DNA-templated transcription"/>
    <property type="evidence" value="ECO:0007669"/>
    <property type="project" value="TreeGrafter"/>
</dbReference>
<keyword evidence="6" id="KW-1185">Reference proteome</keyword>
<sequence length="239" mass="26272">MMPRKAPSGPVWQQIAESLADDIATGRFPPGSKLPVEGLLAERFQVNRHTLRRAMGHLAALGLVRVEQGRGSFVQEDVVDYMIGPRTRFSENISRLKRRPGGVFFHSETVPAGEDIAAALNIAPGAPCLLLETLNGVDDRVISYTSHYFDGVRFAGIDALYRELGSITKALMRLGVPDYSRAGSRITARLPDQREANLLKQARNRPILVVEAVNVTPDGRPVEYGIGRFASDRVQLVVE</sequence>
<keyword evidence="1" id="KW-0805">Transcription regulation</keyword>
<dbReference type="EMBL" id="LPXN01000094">
    <property type="protein sequence ID" value="KZD09848.1"/>
    <property type="molecule type" value="Genomic_DNA"/>
</dbReference>
<dbReference type="GO" id="GO:0003677">
    <property type="term" value="F:DNA binding"/>
    <property type="evidence" value="ECO:0007669"/>
    <property type="project" value="UniProtKB-KW"/>
</dbReference>
<keyword evidence="3" id="KW-0804">Transcription</keyword>
<dbReference type="PANTHER" id="PTHR44846">
    <property type="entry name" value="MANNOSYL-D-GLYCERATE TRANSPORT/METABOLISM SYSTEM REPRESSOR MNGR-RELATED"/>
    <property type="match status" value="1"/>
</dbReference>
<dbReference type="OrthoDB" id="5454556at2"/>
<dbReference type="SUPFAM" id="SSF64288">
    <property type="entry name" value="Chorismate lyase-like"/>
    <property type="match status" value="1"/>
</dbReference>
<evidence type="ECO:0000313" key="6">
    <source>
        <dbReference type="Proteomes" id="UP000076400"/>
    </source>
</evidence>